<evidence type="ECO:0008006" key="4">
    <source>
        <dbReference type="Google" id="ProtNLM"/>
    </source>
</evidence>
<name>A0ABP3KH81_9ACTN</name>
<dbReference type="RefSeq" id="WP_344094145.1">
    <property type="nucleotide sequence ID" value="NZ_BAAAHB010000064.1"/>
</dbReference>
<evidence type="ECO:0000313" key="2">
    <source>
        <dbReference type="EMBL" id="GAA0479860.1"/>
    </source>
</evidence>
<feature type="region of interest" description="Disordered" evidence="1">
    <location>
        <begin position="479"/>
        <end position="504"/>
    </location>
</feature>
<accession>A0ABP3KH81</accession>
<gene>
    <name evidence="2" type="ORF">GCM10009544_47280</name>
</gene>
<organism evidence="2 3">
    <name type="scientific">Streptomyces stramineus</name>
    <dbReference type="NCBI Taxonomy" id="173861"/>
    <lineage>
        <taxon>Bacteria</taxon>
        <taxon>Bacillati</taxon>
        <taxon>Actinomycetota</taxon>
        <taxon>Actinomycetes</taxon>
        <taxon>Kitasatosporales</taxon>
        <taxon>Streptomycetaceae</taxon>
        <taxon>Streptomyces</taxon>
    </lineage>
</organism>
<dbReference type="EMBL" id="BAAAHB010000064">
    <property type="protein sequence ID" value="GAA0479860.1"/>
    <property type="molecule type" value="Genomic_DNA"/>
</dbReference>
<proteinExistence type="predicted"/>
<sequence length="504" mass="54973">MTREPNTRLADLFGLAGWSKGELARLVNRQAAVMGHPQLATDTSRVRRWIDMGESPRDPVPKVLAALFTERLGRVVTIEDLGFGRRGRAGKGKSADGLPWPPERTAAVLTEFTGMDLMLNRRGLVGAGAALAAGSVLSSAMHDWLHSDPVLASDAPRFDDMRLGTAHADPAGYDRYEAAPVGSTEIDALERSVEVFRAWDAARGGGLQRKAVVGQLNEVGGMLSYHHPEHLQRRLWGVAANLAVLAGWMSHDVGLEPTAQKYFVIAAHAAREGGDRPRASEALSRAARQMVHLGRPDDALDLMKLAKSGSGSETLPRTRAMLCTIEAWAQASMGRGQAMRRTLGEAEELFVSDKGDVPAPSWMQKFHDEEFHGMQALAYRTLAEHDPSVAVIAQRHAREALALRGNDTLRSMIFDYISMASACFIGNDPEQADTYARLALVSIGETSSHRTWDRLREMYRLTGKYAGYPRIEELRREIQRALPKAPKASKTPGKGSGKDGSAAV</sequence>
<comment type="caution">
    <text evidence="2">The sequence shown here is derived from an EMBL/GenBank/DDBJ whole genome shotgun (WGS) entry which is preliminary data.</text>
</comment>
<protein>
    <recommendedName>
        <fullName evidence="4">Regulatory protein</fullName>
    </recommendedName>
</protein>
<reference evidence="3" key="1">
    <citation type="journal article" date="2019" name="Int. J. Syst. Evol. Microbiol.">
        <title>The Global Catalogue of Microorganisms (GCM) 10K type strain sequencing project: providing services to taxonomists for standard genome sequencing and annotation.</title>
        <authorList>
            <consortium name="The Broad Institute Genomics Platform"/>
            <consortium name="The Broad Institute Genome Sequencing Center for Infectious Disease"/>
            <person name="Wu L."/>
            <person name="Ma J."/>
        </authorList>
    </citation>
    <scope>NUCLEOTIDE SEQUENCE [LARGE SCALE GENOMIC DNA]</scope>
    <source>
        <strain evidence="3">JCM 10649</strain>
    </source>
</reference>
<evidence type="ECO:0000256" key="1">
    <source>
        <dbReference type="SAM" id="MobiDB-lite"/>
    </source>
</evidence>
<keyword evidence="3" id="KW-1185">Reference proteome</keyword>
<dbReference type="Proteomes" id="UP001499895">
    <property type="component" value="Unassembled WGS sequence"/>
</dbReference>
<evidence type="ECO:0000313" key="3">
    <source>
        <dbReference type="Proteomes" id="UP001499895"/>
    </source>
</evidence>